<dbReference type="EMBL" id="JAEMHL010000003">
    <property type="protein sequence ID" value="MBJ6750151.1"/>
    <property type="molecule type" value="Genomic_DNA"/>
</dbReference>
<keyword evidence="4" id="KW-1185">Reference proteome</keyword>
<dbReference type="CDD" id="cd03443">
    <property type="entry name" value="PaaI_thioesterase"/>
    <property type="match status" value="1"/>
</dbReference>
<gene>
    <name evidence="3" type="ORF">JFN91_07995</name>
</gene>
<dbReference type="InterPro" id="IPR029069">
    <property type="entry name" value="HotDog_dom_sf"/>
</dbReference>
<evidence type="ECO:0000313" key="4">
    <source>
        <dbReference type="Proteomes" id="UP000614714"/>
    </source>
</evidence>
<organism evidence="3 4">
    <name type="scientific">Geomonas anaerohicana</name>
    <dbReference type="NCBI Taxonomy" id="2798583"/>
    <lineage>
        <taxon>Bacteria</taxon>
        <taxon>Pseudomonadati</taxon>
        <taxon>Thermodesulfobacteriota</taxon>
        <taxon>Desulfuromonadia</taxon>
        <taxon>Geobacterales</taxon>
        <taxon>Geobacteraceae</taxon>
        <taxon>Geomonas</taxon>
    </lineage>
</organism>
<evidence type="ECO:0000256" key="1">
    <source>
        <dbReference type="ARBA" id="ARBA00022801"/>
    </source>
</evidence>
<protein>
    <submittedName>
        <fullName evidence="3">Hotdog fold thioesterase</fullName>
    </submittedName>
</protein>
<comment type="caution">
    <text evidence="3">The sequence shown here is derived from an EMBL/GenBank/DDBJ whole genome shotgun (WGS) entry which is preliminary data.</text>
</comment>
<reference evidence="3 4" key="1">
    <citation type="submission" date="2020-12" db="EMBL/GenBank/DDBJ databases">
        <title>Geomonas sp. Red421, isolated from paddy soil.</title>
        <authorList>
            <person name="Xu Z."/>
            <person name="Zhang Z."/>
            <person name="Masuda Y."/>
            <person name="Itoh H."/>
            <person name="Senoo K."/>
        </authorList>
    </citation>
    <scope>NUCLEOTIDE SEQUENCE [LARGE SCALE GENOMIC DNA]</scope>
    <source>
        <strain evidence="3 4">Red421</strain>
    </source>
</reference>
<dbReference type="RefSeq" id="WP_199388675.1">
    <property type="nucleotide sequence ID" value="NZ_JAEMHL010000003.1"/>
</dbReference>
<dbReference type="PANTHER" id="PTHR42856:SF1">
    <property type="entry name" value="ACYL-COENZYME A THIOESTERASE PAAI"/>
    <property type="match status" value="1"/>
</dbReference>
<dbReference type="SUPFAM" id="SSF54637">
    <property type="entry name" value="Thioesterase/thiol ester dehydrase-isomerase"/>
    <property type="match status" value="1"/>
</dbReference>
<accession>A0ABS0YCX2</accession>
<dbReference type="InterPro" id="IPR052723">
    <property type="entry name" value="Acyl-CoA_thioesterase_PaaI"/>
</dbReference>
<sequence>MDQDLKEAIFRQVEREPFAQALKMQLVALDDGFSAVEMAYDADAMNNMFGRAHGGAIFSLIDEAFETVCQTVGSVTVALNVSVNYVASPEVGARLRAEAREVNSTRKTASYDIKVHDQDGTLIAVCQALAYRTGKPLPFLSEVQA</sequence>
<dbReference type="Proteomes" id="UP000614714">
    <property type="component" value="Unassembled WGS sequence"/>
</dbReference>
<evidence type="ECO:0000259" key="2">
    <source>
        <dbReference type="Pfam" id="PF03061"/>
    </source>
</evidence>
<dbReference type="InterPro" id="IPR003736">
    <property type="entry name" value="PAAI_dom"/>
</dbReference>
<feature type="domain" description="Thioesterase" evidence="2">
    <location>
        <begin position="49"/>
        <end position="123"/>
    </location>
</feature>
<dbReference type="PANTHER" id="PTHR42856">
    <property type="entry name" value="ACYL-COENZYME A THIOESTERASE PAAI"/>
    <property type="match status" value="1"/>
</dbReference>
<dbReference type="Gene3D" id="3.10.129.10">
    <property type="entry name" value="Hotdog Thioesterase"/>
    <property type="match status" value="1"/>
</dbReference>
<dbReference type="NCBIfam" id="TIGR00369">
    <property type="entry name" value="unchar_dom_1"/>
    <property type="match status" value="1"/>
</dbReference>
<dbReference type="Pfam" id="PF03061">
    <property type="entry name" value="4HBT"/>
    <property type="match status" value="1"/>
</dbReference>
<evidence type="ECO:0000313" key="3">
    <source>
        <dbReference type="EMBL" id="MBJ6750151.1"/>
    </source>
</evidence>
<keyword evidence="1" id="KW-0378">Hydrolase</keyword>
<name>A0ABS0YCX2_9BACT</name>
<proteinExistence type="predicted"/>
<dbReference type="InterPro" id="IPR006683">
    <property type="entry name" value="Thioestr_dom"/>
</dbReference>